<gene>
    <name evidence="4" type="ORF">BBI17_009857</name>
    <name evidence="5" type="ORF">BBO99_00009890</name>
</gene>
<evidence type="ECO:0000256" key="1">
    <source>
        <dbReference type="ARBA" id="ARBA00022448"/>
    </source>
</evidence>
<dbReference type="GO" id="GO:0005524">
    <property type="term" value="F:ATP binding"/>
    <property type="evidence" value="ECO:0007669"/>
    <property type="project" value="InterPro"/>
</dbReference>
<comment type="caution">
    <text evidence="5">The sequence shown here is derived from an EMBL/GenBank/DDBJ whole genome shotgun (WGS) entry which is preliminary data.</text>
</comment>
<keyword evidence="6" id="KW-1185">Reference proteome</keyword>
<feature type="non-terminal residue" evidence="5">
    <location>
        <position position="1"/>
    </location>
</feature>
<dbReference type="AlphaFoldDB" id="A0A3R7HBX9"/>
<proteinExistence type="predicted"/>
<evidence type="ECO:0000256" key="2">
    <source>
        <dbReference type="SAM" id="Phobius"/>
    </source>
</evidence>
<dbReference type="Proteomes" id="UP000285624">
    <property type="component" value="Unassembled WGS sequence"/>
</dbReference>
<name>A0A3R7HBX9_9STRA</name>
<protein>
    <recommendedName>
        <fullName evidence="3">CDR ABC transporter domain-containing protein</fullName>
    </recommendedName>
</protein>
<keyword evidence="2" id="KW-0472">Membrane</keyword>
<accession>A0A3R7HBX9</accession>
<reference evidence="6 7" key="1">
    <citation type="submission" date="2018-07" db="EMBL/GenBank/DDBJ databases">
        <title>Genome sequencing of oomycete isolates from Chile give support for New Zealand origin for Phytophthora kernoviae and make available the first Nothophytophthora sp. genome.</title>
        <authorList>
            <person name="Studholme D.J."/>
            <person name="Sanfuentes E."/>
            <person name="Panda P."/>
            <person name="Hill R."/>
            <person name="Sambles C."/>
            <person name="Grant M."/>
            <person name="Williams N.M."/>
            <person name="Mcdougal R.L."/>
        </authorList>
    </citation>
    <scope>NUCLEOTIDE SEQUENCE [LARGE SCALE GENOMIC DNA]</scope>
    <source>
        <strain evidence="4">Chile2</strain>
        <strain evidence="5">Chile4</strain>
    </source>
</reference>
<dbReference type="GO" id="GO:0042626">
    <property type="term" value="F:ATPase-coupled transmembrane transporter activity"/>
    <property type="evidence" value="ECO:0007669"/>
    <property type="project" value="InterPro"/>
</dbReference>
<dbReference type="EMBL" id="MAYM02000701">
    <property type="protein sequence ID" value="RLN36833.1"/>
    <property type="molecule type" value="Genomic_DNA"/>
</dbReference>
<keyword evidence="2" id="KW-0812">Transmembrane</keyword>
<dbReference type="GO" id="GO:0016020">
    <property type="term" value="C:membrane"/>
    <property type="evidence" value="ECO:0007669"/>
    <property type="project" value="InterPro"/>
</dbReference>
<evidence type="ECO:0000313" key="7">
    <source>
        <dbReference type="Proteomes" id="UP000285883"/>
    </source>
</evidence>
<dbReference type="Proteomes" id="UP000285883">
    <property type="component" value="Unassembled WGS sequence"/>
</dbReference>
<dbReference type="Pfam" id="PF06422">
    <property type="entry name" value="PDR_CDR"/>
    <property type="match status" value="1"/>
</dbReference>
<dbReference type="EMBL" id="MBDN02001306">
    <property type="protein sequence ID" value="RLN72174.1"/>
    <property type="molecule type" value="Genomic_DNA"/>
</dbReference>
<evidence type="ECO:0000313" key="4">
    <source>
        <dbReference type="EMBL" id="RLN36833.1"/>
    </source>
</evidence>
<keyword evidence="1" id="KW-0813">Transport</keyword>
<evidence type="ECO:0000313" key="6">
    <source>
        <dbReference type="Proteomes" id="UP000285624"/>
    </source>
</evidence>
<keyword evidence="2" id="KW-1133">Transmembrane helix</keyword>
<organism evidence="5 6">
    <name type="scientific">Phytophthora kernoviae</name>
    <dbReference type="NCBI Taxonomy" id="325452"/>
    <lineage>
        <taxon>Eukaryota</taxon>
        <taxon>Sar</taxon>
        <taxon>Stramenopiles</taxon>
        <taxon>Oomycota</taxon>
        <taxon>Peronosporomycetes</taxon>
        <taxon>Peronosporales</taxon>
        <taxon>Peronosporaceae</taxon>
        <taxon>Phytophthora</taxon>
    </lineage>
</organism>
<feature type="transmembrane region" description="Helical" evidence="2">
    <location>
        <begin position="30"/>
        <end position="52"/>
    </location>
</feature>
<feature type="domain" description="CDR ABC transporter" evidence="3">
    <location>
        <begin position="13"/>
        <end position="56"/>
    </location>
</feature>
<dbReference type="InterPro" id="IPR010929">
    <property type="entry name" value="PDR_CDR_ABC"/>
</dbReference>
<evidence type="ECO:0000259" key="3">
    <source>
        <dbReference type="Pfam" id="PF06422"/>
    </source>
</evidence>
<evidence type="ECO:0000313" key="5">
    <source>
        <dbReference type="EMBL" id="RLN72174.1"/>
    </source>
</evidence>
<sequence>ANSPVDVGHITLKEYTEEYFGFEHSTITRYFFVIIGCIILFRVAALFALRYINHQKR</sequence>